<keyword evidence="6" id="KW-0449">Lipoprotein</keyword>
<dbReference type="EMBL" id="JAUSQZ010000001">
    <property type="protein sequence ID" value="MDP9827907.1"/>
    <property type="molecule type" value="Genomic_DNA"/>
</dbReference>
<evidence type="ECO:0000313" key="7">
    <source>
        <dbReference type="EMBL" id="MDP9827907.1"/>
    </source>
</evidence>
<evidence type="ECO:0000256" key="2">
    <source>
        <dbReference type="ARBA" id="ARBA00022475"/>
    </source>
</evidence>
<accession>A0ABT9P5E5</accession>
<evidence type="ECO:0000313" key="8">
    <source>
        <dbReference type="Proteomes" id="UP001235712"/>
    </source>
</evidence>
<sequence>MGAEDDNSEAVLRARPSFDEGARTYLALLGEIRGILEEEVPDLEWVAEVKAGGRSYCGDPAAGIEADSATFQGGSAKGGIGQEDWARAKPKIVDVAAQYGFTTVNSLVDEPGNVSLAILDDDGASVEVGSKVNTIVMLYGACMLLEK</sequence>
<evidence type="ECO:0008006" key="9">
    <source>
        <dbReference type="Google" id="ProtNLM"/>
    </source>
</evidence>
<evidence type="ECO:0000256" key="6">
    <source>
        <dbReference type="ARBA" id="ARBA00023288"/>
    </source>
</evidence>
<dbReference type="Pfam" id="PF16708">
    <property type="entry name" value="LppA"/>
    <property type="match status" value="1"/>
</dbReference>
<comment type="caution">
    <text evidence="7">The sequence shown here is derived from an EMBL/GenBank/DDBJ whole genome shotgun (WGS) entry which is preliminary data.</text>
</comment>
<keyword evidence="2" id="KW-1003">Cell membrane</keyword>
<evidence type="ECO:0000256" key="1">
    <source>
        <dbReference type="ARBA" id="ARBA00004193"/>
    </source>
</evidence>
<evidence type="ECO:0000256" key="3">
    <source>
        <dbReference type="ARBA" id="ARBA00022729"/>
    </source>
</evidence>
<dbReference type="Gene3D" id="3.30.2030.20">
    <property type="match status" value="1"/>
</dbReference>
<evidence type="ECO:0000256" key="4">
    <source>
        <dbReference type="ARBA" id="ARBA00023136"/>
    </source>
</evidence>
<dbReference type="RefSeq" id="WP_307244544.1">
    <property type="nucleotide sequence ID" value="NZ_JAUSQZ010000001.1"/>
</dbReference>
<comment type="subcellular location">
    <subcellularLocation>
        <location evidence="1">Cell membrane</location>
        <topology evidence="1">Lipid-anchor</topology>
    </subcellularLocation>
</comment>
<keyword evidence="4" id="KW-0472">Membrane</keyword>
<dbReference type="InterPro" id="IPR032018">
    <property type="entry name" value="LppA/LppB/LprP"/>
</dbReference>
<dbReference type="Proteomes" id="UP001235712">
    <property type="component" value="Unassembled WGS sequence"/>
</dbReference>
<evidence type="ECO:0000256" key="5">
    <source>
        <dbReference type="ARBA" id="ARBA00023139"/>
    </source>
</evidence>
<keyword evidence="8" id="KW-1185">Reference proteome</keyword>
<proteinExistence type="predicted"/>
<gene>
    <name evidence="7" type="ORF">J2S57_003656</name>
</gene>
<protein>
    <recommendedName>
        <fullName evidence="9">LppA-like lipoprotein</fullName>
    </recommendedName>
</protein>
<organism evidence="7 8">
    <name type="scientific">Kineosporia succinea</name>
    <dbReference type="NCBI Taxonomy" id="84632"/>
    <lineage>
        <taxon>Bacteria</taxon>
        <taxon>Bacillati</taxon>
        <taxon>Actinomycetota</taxon>
        <taxon>Actinomycetes</taxon>
        <taxon>Kineosporiales</taxon>
        <taxon>Kineosporiaceae</taxon>
        <taxon>Kineosporia</taxon>
    </lineage>
</organism>
<reference evidence="7 8" key="1">
    <citation type="submission" date="2023-07" db="EMBL/GenBank/DDBJ databases">
        <title>Sequencing the genomes of 1000 actinobacteria strains.</title>
        <authorList>
            <person name="Klenk H.-P."/>
        </authorList>
    </citation>
    <scope>NUCLEOTIDE SEQUENCE [LARGE SCALE GENOMIC DNA]</scope>
    <source>
        <strain evidence="7 8">DSM 44388</strain>
    </source>
</reference>
<keyword evidence="3" id="KW-0732">Signal</keyword>
<keyword evidence="5" id="KW-0564">Palmitate</keyword>
<name>A0ABT9P5E5_9ACTN</name>